<organism evidence="2 3">
    <name type="scientific">Methylosinus sporium</name>
    <dbReference type="NCBI Taxonomy" id="428"/>
    <lineage>
        <taxon>Bacteria</taxon>
        <taxon>Pseudomonadati</taxon>
        <taxon>Pseudomonadota</taxon>
        <taxon>Alphaproteobacteria</taxon>
        <taxon>Hyphomicrobiales</taxon>
        <taxon>Methylocystaceae</taxon>
        <taxon>Methylosinus</taxon>
    </lineage>
</organism>
<dbReference type="OrthoDB" id="9816043at2"/>
<name>A0A2U1STD7_METSR</name>
<evidence type="ECO:0000313" key="2">
    <source>
        <dbReference type="EMBL" id="PWB94888.1"/>
    </source>
</evidence>
<dbReference type="GO" id="GO:0003677">
    <property type="term" value="F:DNA binding"/>
    <property type="evidence" value="ECO:0007669"/>
    <property type="project" value="InterPro"/>
</dbReference>
<accession>A0A2U1STD7</accession>
<feature type="domain" description="Restriction endonuclease type IV Mrr" evidence="1">
    <location>
        <begin position="2"/>
        <end position="70"/>
    </location>
</feature>
<dbReference type="EMBL" id="PUIV01000005">
    <property type="protein sequence ID" value="PWB94888.1"/>
    <property type="molecule type" value="Genomic_DNA"/>
</dbReference>
<dbReference type="GO" id="GO:0004519">
    <property type="term" value="F:endonuclease activity"/>
    <property type="evidence" value="ECO:0007669"/>
    <property type="project" value="InterPro"/>
</dbReference>
<dbReference type="InterPro" id="IPR007560">
    <property type="entry name" value="Restrct_endonuc_IV_Mrr"/>
</dbReference>
<evidence type="ECO:0000259" key="1">
    <source>
        <dbReference type="Pfam" id="PF04471"/>
    </source>
</evidence>
<protein>
    <recommendedName>
        <fullName evidence="1">Restriction endonuclease type IV Mrr domain-containing protein</fullName>
    </recommendedName>
</protein>
<proteinExistence type="predicted"/>
<dbReference type="GO" id="GO:0009307">
    <property type="term" value="P:DNA restriction-modification system"/>
    <property type="evidence" value="ECO:0007669"/>
    <property type="project" value="InterPro"/>
</dbReference>
<reference evidence="2 3" key="1">
    <citation type="journal article" date="2018" name="Appl. Microbiol. Biotechnol.">
        <title>Co-cultivation of the strictly anaerobic methanogen Methanosarcina barkeri with aerobic methanotrophs in an oxygen-limited membrane bioreactor.</title>
        <authorList>
            <person name="In 't Zandt M.H."/>
            <person name="van den Bosch T.J.M."/>
            <person name="Rijkers R."/>
            <person name="van Kessel M.A.H.J."/>
            <person name="Jetten M.S.M."/>
            <person name="Welte C.U."/>
        </authorList>
    </citation>
    <scope>NUCLEOTIDE SEQUENCE [LARGE SCALE GENOMIC DNA]</scope>
    <source>
        <strain evidence="2 3">DSM 17706</strain>
    </source>
</reference>
<dbReference type="Proteomes" id="UP000245137">
    <property type="component" value="Unassembled WGS sequence"/>
</dbReference>
<gene>
    <name evidence="2" type="ORF">C5689_05415</name>
</gene>
<comment type="caution">
    <text evidence="2">The sequence shown here is derived from an EMBL/GenBank/DDBJ whole genome shotgun (WGS) entry which is preliminary data.</text>
</comment>
<sequence length="124" mass="13457">MDGGVDGYLYFKPDGKIAEKAVVSVKGGGNVGVAMIRDLIATIEREGAKIGVFLALEDPTTTMRREATAAGPHESSMHGKFQRIQILTIEDLFGGQKLHRPRIDPSVFCKAKRETSSKQGDLLL</sequence>
<dbReference type="RefSeq" id="WP_108916257.1">
    <property type="nucleotide sequence ID" value="NZ_BGJY01000005.1"/>
</dbReference>
<evidence type="ECO:0000313" key="3">
    <source>
        <dbReference type="Proteomes" id="UP000245137"/>
    </source>
</evidence>
<dbReference type="Pfam" id="PF04471">
    <property type="entry name" value="Mrr_cat"/>
    <property type="match status" value="1"/>
</dbReference>
<keyword evidence="3" id="KW-1185">Reference proteome</keyword>
<dbReference type="AlphaFoldDB" id="A0A2U1STD7"/>